<proteinExistence type="inferred from homology"/>
<gene>
    <name evidence="2" type="ORF">B9J77_01530</name>
</gene>
<keyword evidence="1" id="KW-0203">Cytokinin biosynthesis</keyword>
<dbReference type="InterPro" id="IPR052341">
    <property type="entry name" value="LOG_family_nucleotidases"/>
</dbReference>
<reference evidence="2 3" key="1">
    <citation type="submission" date="2018-08" db="EMBL/GenBank/DDBJ databases">
        <title>Draft genome of candidate division NPL-UPA2 bacterium Unc8 that adapted to ultra-basic serpentinizing groundwater.</title>
        <authorList>
            <person name="Ishii S."/>
            <person name="Suzuki S."/>
            <person name="Nealson K.H."/>
        </authorList>
    </citation>
    <scope>NUCLEOTIDE SEQUENCE [LARGE SCALE GENOMIC DNA]</scope>
    <source>
        <strain evidence="2">Unc8</strain>
    </source>
</reference>
<dbReference type="GO" id="GO:0009691">
    <property type="term" value="P:cytokinin biosynthetic process"/>
    <property type="evidence" value="ECO:0007669"/>
    <property type="project" value="UniProtKB-UniRule"/>
</dbReference>
<sequence>MARGIDRSREQYKSDEDWELLKTTVEAREDFTKTDPWRTLRIQGEFVEGFDALSKIGPAVAIFGSARCGKENPYYQAAVKTAENLSRAGLAIITGGGPGIMEAANLGAHRAGGTSVGCNIELPLEQTPNPYQTISLHFRYFFVRKMMFVKYSVAFVIFPGGFGTMDELFESLTLAQTGKIEHFPIVLFGSGYWKGLREWMRDSMLGEGYVFRKDMLLYSIADEPEEVARSIIENSRKYGYI</sequence>
<dbReference type="NCBIfam" id="TIGR00730">
    <property type="entry name" value="Rossman fold protein, TIGR00730 family"/>
    <property type="match status" value="1"/>
</dbReference>
<dbReference type="PANTHER" id="PTHR43393:SF2">
    <property type="entry name" value="CYTOKININ RIBOSIDE 5'-MONOPHOSPHATE PHOSPHORIBOHYDROLASE"/>
    <property type="match status" value="1"/>
</dbReference>
<dbReference type="EC" id="3.2.2.n1" evidence="1"/>
<dbReference type="AlphaFoldDB" id="A0A399FZN6"/>
<keyword evidence="1" id="KW-0378">Hydrolase</keyword>
<accession>A0A399FZN6</accession>
<dbReference type="Proteomes" id="UP000266287">
    <property type="component" value="Unassembled WGS sequence"/>
</dbReference>
<comment type="similarity">
    <text evidence="1">Belongs to the LOG family.</text>
</comment>
<dbReference type="InterPro" id="IPR031100">
    <property type="entry name" value="LOG_fam"/>
</dbReference>
<evidence type="ECO:0000256" key="1">
    <source>
        <dbReference type="RuleBase" id="RU363015"/>
    </source>
</evidence>
<name>A0A399FZN6_UNCN2</name>
<dbReference type="GO" id="GO:0005829">
    <property type="term" value="C:cytosol"/>
    <property type="evidence" value="ECO:0007669"/>
    <property type="project" value="TreeGrafter"/>
</dbReference>
<organism evidence="2 3">
    <name type="scientific">candidate division NPL-UPA2 bacterium Unc8</name>
    <dbReference type="NCBI Taxonomy" id="1980939"/>
    <lineage>
        <taxon>Bacteria</taxon>
    </lineage>
</organism>
<dbReference type="EMBL" id="NDHY01000002">
    <property type="protein sequence ID" value="RII00722.1"/>
    <property type="molecule type" value="Genomic_DNA"/>
</dbReference>
<evidence type="ECO:0000313" key="2">
    <source>
        <dbReference type="EMBL" id="RII00722.1"/>
    </source>
</evidence>
<comment type="caution">
    <text evidence="2">The sequence shown here is derived from an EMBL/GenBank/DDBJ whole genome shotgun (WGS) entry which is preliminary data.</text>
</comment>
<dbReference type="SUPFAM" id="SSF102405">
    <property type="entry name" value="MCP/YpsA-like"/>
    <property type="match status" value="1"/>
</dbReference>
<dbReference type="PANTHER" id="PTHR43393">
    <property type="entry name" value="CYTOKININ RIBOSIDE 5'-MONOPHOSPHATE PHOSPHORIBOHYDROLASE"/>
    <property type="match status" value="1"/>
</dbReference>
<protein>
    <recommendedName>
        <fullName evidence="1">Cytokinin riboside 5'-monophosphate phosphoribohydrolase</fullName>
        <ecNumber evidence="1">3.2.2.n1</ecNumber>
    </recommendedName>
</protein>
<dbReference type="FunFam" id="3.40.50.450:FF:000011">
    <property type="entry name" value="TIGR00730 family Rossman fold protein"/>
    <property type="match status" value="1"/>
</dbReference>
<dbReference type="Pfam" id="PF03641">
    <property type="entry name" value="Lysine_decarbox"/>
    <property type="match status" value="1"/>
</dbReference>
<dbReference type="Gene3D" id="3.40.50.450">
    <property type="match status" value="1"/>
</dbReference>
<evidence type="ECO:0000313" key="3">
    <source>
        <dbReference type="Proteomes" id="UP000266287"/>
    </source>
</evidence>
<dbReference type="InterPro" id="IPR005269">
    <property type="entry name" value="LOG"/>
</dbReference>
<dbReference type="GO" id="GO:0016787">
    <property type="term" value="F:hydrolase activity"/>
    <property type="evidence" value="ECO:0007669"/>
    <property type="project" value="UniProtKB-KW"/>
</dbReference>